<dbReference type="Proteomes" id="UP000887574">
    <property type="component" value="Unplaced"/>
</dbReference>
<keyword evidence="4" id="KW-0802">TPR repeat</keyword>
<reference evidence="8" key="1">
    <citation type="submission" date="2022-11" db="UniProtKB">
        <authorList>
            <consortium name="WormBaseParasite"/>
        </authorList>
    </citation>
    <scope>IDENTIFICATION</scope>
</reference>
<keyword evidence="5" id="KW-0809">Transit peptide</keyword>
<keyword evidence="3" id="KW-0677">Repeat</keyword>
<organism evidence="7 8">
    <name type="scientific">Ditylenchus dipsaci</name>
    <dbReference type="NCBI Taxonomy" id="166011"/>
    <lineage>
        <taxon>Eukaryota</taxon>
        <taxon>Metazoa</taxon>
        <taxon>Ecdysozoa</taxon>
        <taxon>Nematoda</taxon>
        <taxon>Chromadorea</taxon>
        <taxon>Rhabditida</taxon>
        <taxon>Tylenchina</taxon>
        <taxon>Tylenchomorpha</taxon>
        <taxon>Sphaerularioidea</taxon>
        <taxon>Anguinidae</taxon>
        <taxon>Anguininae</taxon>
        <taxon>Ditylenchus</taxon>
    </lineage>
</organism>
<dbReference type="InterPro" id="IPR011990">
    <property type="entry name" value="TPR-like_helical_dom_sf"/>
</dbReference>
<dbReference type="WBParaSite" id="jg7568">
    <property type="protein sequence ID" value="jg7568"/>
    <property type="gene ID" value="jg7568"/>
</dbReference>
<dbReference type="InterPro" id="IPR040395">
    <property type="entry name" value="TTC19"/>
</dbReference>
<accession>A0A915EMV1</accession>
<comment type="subcellular location">
    <subcellularLocation>
        <location evidence="1">Mitochondrion</location>
    </subcellularLocation>
</comment>
<evidence type="ECO:0000256" key="2">
    <source>
        <dbReference type="ARBA" id="ARBA00008219"/>
    </source>
</evidence>
<name>A0A915EMV1_9BILA</name>
<evidence type="ECO:0000313" key="7">
    <source>
        <dbReference type="Proteomes" id="UP000887574"/>
    </source>
</evidence>
<dbReference type="Pfam" id="PF13374">
    <property type="entry name" value="TPR_10"/>
    <property type="match status" value="1"/>
</dbReference>
<dbReference type="GO" id="GO:0034551">
    <property type="term" value="P:mitochondrial respiratory chain complex III assembly"/>
    <property type="evidence" value="ECO:0007669"/>
    <property type="project" value="InterPro"/>
</dbReference>
<keyword evidence="7" id="KW-1185">Reference proteome</keyword>
<evidence type="ECO:0000256" key="1">
    <source>
        <dbReference type="ARBA" id="ARBA00004173"/>
    </source>
</evidence>
<evidence type="ECO:0000256" key="5">
    <source>
        <dbReference type="ARBA" id="ARBA00022946"/>
    </source>
</evidence>
<sequence>MFSRIFLRGPRNMAPLAALSWMVTIKDLLGIEKVQLDKDPIKNKIKQSMMHRKYHRNDEAIDVLNEALVEAKATKCEEYISRVYDELANAYYEMENFEAAERLFREVIQRLIRLHGKNEESPEFIGLMSWVYTPIQLSSLLCRWNSMLIPGKFIPISMLKLEVLSFKVDYCGEDRLKEAEEYMDEAVKISYYVYGMHDSQTVPFSMSWASNVFFEKENKSCSPYAKAPRGFYQYFTLHAYIDERLLQCVCLDDQQR</sequence>
<keyword evidence="6" id="KW-0496">Mitochondrion</keyword>
<evidence type="ECO:0000256" key="6">
    <source>
        <dbReference type="ARBA" id="ARBA00023128"/>
    </source>
</evidence>
<protein>
    <submittedName>
        <fullName evidence="8">Uncharacterized protein</fullName>
    </submittedName>
</protein>
<evidence type="ECO:0000313" key="8">
    <source>
        <dbReference type="WBParaSite" id="jg7568"/>
    </source>
</evidence>
<evidence type="ECO:0000256" key="3">
    <source>
        <dbReference type="ARBA" id="ARBA00022737"/>
    </source>
</evidence>
<dbReference type="AlphaFoldDB" id="A0A915EMV1"/>
<dbReference type="PANTHER" id="PTHR13143">
    <property type="entry name" value="TETRATRICOPEPTIDE REPEAT PROTEIN 19"/>
    <property type="match status" value="1"/>
</dbReference>
<evidence type="ECO:0000256" key="4">
    <source>
        <dbReference type="ARBA" id="ARBA00022803"/>
    </source>
</evidence>
<dbReference type="SUPFAM" id="SSF48452">
    <property type="entry name" value="TPR-like"/>
    <property type="match status" value="1"/>
</dbReference>
<dbReference type="Gene3D" id="1.25.40.10">
    <property type="entry name" value="Tetratricopeptide repeat domain"/>
    <property type="match status" value="1"/>
</dbReference>
<comment type="similarity">
    <text evidence="2">Belongs to the TTC19 family.</text>
</comment>
<dbReference type="GO" id="GO:0005743">
    <property type="term" value="C:mitochondrial inner membrane"/>
    <property type="evidence" value="ECO:0007669"/>
    <property type="project" value="TreeGrafter"/>
</dbReference>
<proteinExistence type="inferred from homology"/>
<dbReference type="PANTHER" id="PTHR13143:SF6">
    <property type="entry name" value="TETRATRICOPEPTIDE REPEAT PROTEIN 19, MITOCHONDRIAL"/>
    <property type="match status" value="1"/>
</dbReference>